<reference evidence="3" key="2">
    <citation type="submission" date="2021-10" db="EMBL/GenBank/DDBJ databases">
        <title>Phylogenomics reveals ancestral predisposition of the termite-cultivated fungus Termitomyces towards a domesticated lifestyle.</title>
        <authorList>
            <person name="Auxier B."/>
            <person name="Grum-Grzhimaylo A."/>
            <person name="Cardenas M.E."/>
            <person name="Lodge J.D."/>
            <person name="Laessoe T."/>
            <person name="Pedersen O."/>
            <person name="Smith M.E."/>
            <person name="Kuyper T.W."/>
            <person name="Franco-Molano E.A."/>
            <person name="Baroni T.J."/>
            <person name="Aanen D.K."/>
        </authorList>
    </citation>
    <scope>NUCLEOTIDE SEQUENCE</scope>
    <source>
        <strain evidence="3">D49</strain>
    </source>
</reference>
<dbReference type="GO" id="GO:0005509">
    <property type="term" value="F:calcium ion binding"/>
    <property type="evidence" value="ECO:0007669"/>
    <property type="project" value="InterPro"/>
</dbReference>
<feature type="domain" description="EF-hand" evidence="2">
    <location>
        <begin position="296"/>
        <end position="331"/>
    </location>
</feature>
<accession>A0A9P7FMB5</accession>
<proteinExistence type="predicted"/>
<keyword evidence="4" id="KW-1185">Reference proteome</keyword>
<feature type="compositionally biased region" description="Low complexity" evidence="1">
    <location>
        <begin position="117"/>
        <end position="130"/>
    </location>
</feature>
<dbReference type="InterPro" id="IPR002048">
    <property type="entry name" value="EF_hand_dom"/>
</dbReference>
<dbReference type="Gene3D" id="1.10.238.10">
    <property type="entry name" value="EF-hand"/>
    <property type="match status" value="1"/>
</dbReference>
<evidence type="ECO:0000313" key="3">
    <source>
        <dbReference type="EMBL" id="KAG5634388.1"/>
    </source>
</evidence>
<feature type="region of interest" description="Disordered" evidence="1">
    <location>
        <begin position="103"/>
        <end position="265"/>
    </location>
</feature>
<dbReference type="AlphaFoldDB" id="A0A9P7FMB5"/>
<feature type="compositionally biased region" description="Basic and acidic residues" evidence="1">
    <location>
        <begin position="236"/>
        <end position="245"/>
    </location>
</feature>
<reference evidence="3" key="1">
    <citation type="submission" date="2021-02" db="EMBL/GenBank/DDBJ databases">
        <authorList>
            <person name="Nieuwenhuis M."/>
            <person name="Van De Peppel L.J.J."/>
        </authorList>
    </citation>
    <scope>NUCLEOTIDE SEQUENCE</scope>
    <source>
        <strain evidence="3">D49</strain>
    </source>
</reference>
<feature type="compositionally biased region" description="Pro residues" evidence="1">
    <location>
        <begin position="181"/>
        <end position="191"/>
    </location>
</feature>
<dbReference type="Proteomes" id="UP000717328">
    <property type="component" value="Unassembled WGS sequence"/>
</dbReference>
<evidence type="ECO:0000259" key="2">
    <source>
        <dbReference type="PROSITE" id="PS50222"/>
    </source>
</evidence>
<dbReference type="PROSITE" id="PS50222">
    <property type="entry name" value="EF_HAND_2"/>
    <property type="match status" value="1"/>
</dbReference>
<organism evidence="3 4">
    <name type="scientific">Sphagnurus paluster</name>
    <dbReference type="NCBI Taxonomy" id="117069"/>
    <lineage>
        <taxon>Eukaryota</taxon>
        <taxon>Fungi</taxon>
        <taxon>Dikarya</taxon>
        <taxon>Basidiomycota</taxon>
        <taxon>Agaricomycotina</taxon>
        <taxon>Agaricomycetes</taxon>
        <taxon>Agaricomycetidae</taxon>
        <taxon>Agaricales</taxon>
        <taxon>Tricholomatineae</taxon>
        <taxon>Lyophyllaceae</taxon>
        <taxon>Sphagnurus</taxon>
    </lineage>
</organism>
<gene>
    <name evidence="3" type="ORF">H0H81_002146</name>
</gene>
<sequence>MYIASTVNPLTRSTSDLPVFVLAYRTADGTIQSRKFVARPTLYADLIITAQRTFGFGLTEGTRPVFSTSSLDVCRGASVDIDESAYASLSAVLDEVVVTFTSESQQERSHEEGVQASVSTHHSGTSSFSSAPHRRSYAAPPSVPKHQQGSAPASVPAPHTLRLSNTTKPPGKSRPPKPKLEPGPSPAPAPVVPVQKTEKEERSPAPRTPKGSQFGKQKQRTPAPEPEPEPELPTAEEEKADKAGGHDAGSAAPSENRGPPPGADPQYVSWGNVLYVGRHAERDCVGCGTGSQLWIRIAPDWQKIFKQYDLDHSSYINGTEMRDALIRFGWAQTHRSLSTPILIYCNSNRYNISPALTELMEKCCNSSPSSDTSLKLTVAPLWEDPVPSATARGHGGPPPGISFERFLRACVVVKQLSDAFGRFHPDRDGWIKIDYDQFMQACVCTGCLLL</sequence>
<evidence type="ECO:0000256" key="1">
    <source>
        <dbReference type="SAM" id="MobiDB-lite"/>
    </source>
</evidence>
<dbReference type="InterPro" id="IPR011992">
    <property type="entry name" value="EF-hand-dom_pair"/>
</dbReference>
<comment type="caution">
    <text evidence="3">The sequence shown here is derived from an EMBL/GenBank/DDBJ whole genome shotgun (WGS) entry which is preliminary data.</text>
</comment>
<dbReference type="SUPFAM" id="SSF47473">
    <property type="entry name" value="EF-hand"/>
    <property type="match status" value="1"/>
</dbReference>
<name>A0A9P7FMB5_9AGAR</name>
<dbReference type="EMBL" id="JABCKI010006435">
    <property type="protein sequence ID" value="KAG5634388.1"/>
    <property type="molecule type" value="Genomic_DNA"/>
</dbReference>
<dbReference type="OrthoDB" id="186625at2759"/>
<evidence type="ECO:0000313" key="4">
    <source>
        <dbReference type="Proteomes" id="UP000717328"/>
    </source>
</evidence>
<protein>
    <recommendedName>
        <fullName evidence="2">EF-hand domain-containing protein</fullName>
    </recommendedName>
</protein>